<evidence type="ECO:0000313" key="1">
    <source>
        <dbReference type="EMBL" id="SDY99388.1"/>
    </source>
</evidence>
<keyword evidence="2" id="KW-1185">Reference proteome</keyword>
<protein>
    <submittedName>
        <fullName evidence="1">Rare lipoprotein A</fullName>
    </submittedName>
</protein>
<dbReference type="EMBL" id="FNPI01000005">
    <property type="protein sequence ID" value="SDY99388.1"/>
    <property type="molecule type" value="Genomic_DNA"/>
</dbReference>
<dbReference type="Pfam" id="PF13028">
    <property type="entry name" value="DUF3889"/>
    <property type="match status" value="1"/>
</dbReference>
<dbReference type="STRING" id="1503961.SAMN05421736_10517"/>
<reference evidence="2" key="1">
    <citation type="submission" date="2016-10" db="EMBL/GenBank/DDBJ databases">
        <authorList>
            <person name="Varghese N."/>
            <person name="Submissions S."/>
        </authorList>
    </citation>
    <scope>NUCLEOTIDE SEQUENCE [LARGE SCALE GENOMIC DNA]</scope>
    <source>
        <strain evidence="2">SP</strain>
    </source>
</reference>
<dbReference type="Gene3D" id="2.40.40.10">
    <property type="entry name" value="RlpA-like domain"/>
    <property type="match status" value="1"/>
</dbReference>
<proteinExistence type="predicted"/>
<evidence type="ECO:0000313" key="2">
    <source>
        <dbReference type="Proteomes" id="UP000198935"/>
    </source>
</evidence>
<name>A0A1H3PEB3_9BACI</name>
<dbReference type="CDD" id="cd22191">
    <property type="entry name" value="DPBB_RlpA_EXP_N-like"/>
    <property type="match status" value="1"/>
</dbReference>
<organism evidence="1 2">
    <name type="scientific">Evansella caseinilytica</name>
    <dbReference type="NCBI Taxonomy" id="1503961"/>
    <lineage>
        <taxon>Bacteria</taxon>
        <taxon>Bacillati</taxon>
        <taxon>Bacillota</taxon>
        <taxon>Bacilli</taxon>
        <taxon>Bacillales</taxon>
        <taxon>Bacillaceae</taxon>
        <taxon>Evansella</taxon>
    </lineage>
</organism>
<dbReference type="InterPro" id="IPR036908">
    <property type="entry name" value="RlpA-like_sf"/>
</dbReference>
<gene>
    <name evidence="1" type="ORF">SAMN05421736_10517</name>
</gene>
<dbReference type="SUPFAM" id="SSF50685">
    <property type="entry name" value="Barwin-like endoglucanases"/>
    <property type="match status" value="1"/>
</dbReference>
<keyword evidence="1" id="KW-0449">Lipoprotein</keyword>
<dbReference type="Proteomes" id="UP000198935">
    <property type="component" value="Unassembled WGS sequence"/>
</dbReference>
<accession>A0A1H3PEB3</accession>
<dbReference type="AlphaFoldDB" id="A0A1H3PEB3"/>
<dbReference type="Gene3D" id="3.10.450.390">
    <property type="entry name" value="Protein of unknown function DUF3889"/>
    <property type="match status" value="1"/>
</dbReference>
<dbReference type="InterPro" id="IPR024987">
    <property type="entry name" value="DUF3889"/>
</dbReference>
<sequence length="216" mass="24725">MFYPYSYMPNTSQYVNQPYRGQPYYDYDHSASSSMERQRRVRGQATWTDGGAATRCGIPWSENRFMTAAVATNAPYRCGERLRIRTLAAPGNEISVMVVDKITGYPQTNVNLHRNAFEALGANINEGVIDVEVIPEADSEQEGWDSYVLGMMQTAYPGYNVINYQEVEKRQLSPQQTRETYEFQLQSPQEQITVRGSVIYNQRTNRVVSFDIKEVD</sequence>